<dbReference type="RefSeq" id="WP_168876309.1">
    <property type="nucleotide sequence ID" value="NZ_JABAIM010000001.1"/>
</dbReference>
<evidence type="ECO:0000256" key="1">
    <source>
        <dbReference type="ARBA" id="ARBA00004651"/>
    </source>
</evidence>
<evidence type="ECO:0000313" key="15">
    <source>
        <dbReference type="Proteomes" id="UP000587991"/>
    </source>
</evidence>
<dbReference type="Pfam" id="PF00672">
    <property type="entry name" value="HAMP"/>
    <property type="match status" value="1"/>
</dbReference>
<dbReference type="PROSITE" id="PS50111">
    <property type="entry name" value="CHEMOTAXIS_TRANSDUC_2"/>
    <property type="match status" value="1"/>
</dbReference>
<dbReference type="Pfam" id="PF00015">
    <property type="entry name" value="MCPsignal"/>
    <property type="match status" value="1"/>
</dbReference>
<feature type="region of interest" description="Disordered" evidence="10">
    <location>
        <begin position="397"/>
        <end position="423"/>
    </location>
</feature>
<keyword evidence="6 11" id="KW-0472">Membrane</keyword>
<comment type="subcellular location">
    <subcellularLocation>
        <location evidence="1">Cell membrane</location>
        <topology evidence="1">Multi-pass membrane protein</topology>
    </subcellularLocation>
</comment>
<dbReference type="GO" id="GO:0007165">
    <property type="term" value="P:signal transduction"/>
    <property type="evidence" value="ECO:0007669"/>
    <property type="project" value="UniProtKB-KW"/>
</dbReference>
<feature type="domain" description="HAMP" evidence="13">
    <location>
        <begin position="333"/>
        <end position="387"/>
    </location>
</feature>
<keyword evidence="4 11" id="KW-0812">Transmembrane</keyword>
<protein>
    <submittedName>
        <fullName evidence="14">Methyl-accepting chemotaxis protein</fullName>
    </submittedName>
</protein>
<dbReference type="PROSITE" id="PS50885">
    <property type="entry name" value="HAMP"/>
    <property type="match status" value="1"/>
</dbReference>
<dbReference type="CDD" id="cd11386">
    <property type="entry name" value="MCP_signal"/>
    <property type="match status" value="1"/>
</dbReference>
<dbReference type="PANTHER" id="PTHR32089:SF112">
    <property type="entry name" value="LYSOZYME-LIKE PROTEIN-RELATED"/>
    <property type="match status" value="1"/>
</dbReference>
<evidence type="ECO:0000259" key="12">
    <source>
        <dbReference type="PROSITE" id="PS50111"/>
    </source>
</evidence>
<dbReference type="InterPro" id="IPR033479">
    <property type="entry name" value="dCache_1"/>
</dbReference>
<dbReference type="Gene3D" id="3.30.450.20">
    <property type="entry name" value="PAS domain"/>
    <property type="match status" value="2"/>
</dbReference>
<dbReference type="GO" id="GO:0006935">
    <property type="term" value="P:chemotaxis"/>
    <property type="evidence" value="ECO:0007669"/>
    <property type="project" value="UniProtKB-KW"/>
</dbReference>
<dbReference type="PANTHER" id="PTHR32089">
    <property type="entry name" value="METHYL-ACCEPTING CHEMOTAXIS PROTEIN MCPB"/>
    <property type="match status" value="1"/>
</dbReference>
<dbReference type="CDD" id="cd06225">
    <property type="entry name" value="HAMP"/>
    <property type="match status" value="1"/>
</dbReference>
<sequence>MRHTSLRTKISGTAIGVAAITFVIAFSLISWLARDQAKTSALQAAQDMARSYANDVETGFMQTYSTVNGLSRSLEAMLKNGHTDRMLAQEVAKSLLEQNTQLIGLSSYWEPNGFDGKDSEWANKPAHDASGRFMTYWNRGAGQLAVEVVKGYETEAGNEWYYTPRKTGQFYVTEPYAFSVGGKDVLMASLMAPILKDGKFVGVSGADYPLATLQDILSKVKPYGSGYAALISAGGAYASHPQAAMMNKPAKDVSADILAQIKQGKPAQYIDDAGMVHVFQPVRIGQSDSFWSLKVSFPLSAVMGGANQIMWVSVVLALASIAILAVILLPLLRRMTQPIVSLTGTMRELAEGQGDLTRQLPVTSGDEIGQISSAFNAFMRKLRDLVSEVANQSSQLDSAAGGLAGSSREVAQRSHQQSDASTATAAAMEEIAVSIAHVAESAGEARSAVDEADRLTQTAHRQLGDTVHEISRINEGMQLVAQLVEKLDGRARDISSIANVIKEIAGQTNLLALNAAIEAARAGEQGRGFAVVADEVRKLAERTTQATIEISEKLAAIQQETAQAVGGVDRAVEQVDRGVSLSQEAAASIDGIQQASRRLVAQIGEIAHAAEEQKAAGNDIARSLEHISSMAQENDVSVQDSVSAVSNLQGMADQLQGLVGRFKV</sequence>
<keyword evidence="2" id="KW-1003">Cell membrane</keyword>
<keyword evidence="3" id="KW-0145">Chemotaxis</keyword>
<dbReference type="PRINTS" id="PR00260">
    <property type="entry name" value="CHEMTRNSDUCR"/>
</dbReference>
<evidence type="ECO:0000256" key="10">
    <source>
        <dbReference type="SAM" id="MobiDB-lite"/>
    </source>
</evidence>
<evidence type="ECO:0000256" key="11">
    <source>
        <dbReference type="SAM" id="Phobius"/>
    </source>
</evidence>
<dbReference type="GO" id="GO:0005886">
    <property type="term" value="C:plasma membrane"/>
    <property type="evidence" value="ECO:0007669"/>
    <property type="project" value="UniProtKB-SubCell"/>
</dbReference>
<feature type="transmembrane region" description="Helical" evidence="11">
    <location>
        <begin position="12"/>
        <end position="33"/>
    </location>
</feature>
<dbReference type="SUPFAM" id="SSF58104">
    <property type="entry name" value="Methyl-accepting chemotaxis protein (MCP) signaling domain"/>
    <property type="match status" value="1"/>
</dbReference>
<dbReference type="EMBL" id="JABAIM010000001">
    <property type="protein sequence ID" value="NLR74717.1"/>
    <property type="molecule type" value="Genomic_DNA"/>
</dbReference>
<evidence type="ECO:0000256" key="2">
    <source>
        <dbReference type="ARBA" id="ARBA00022475"/>
    </source>
</evidence>
<keyword evidence="15" id="KW-1185">Reference proteome</keyword>
<gene>
    <name evidence="14" type="ORF">HF682_06040</name>
</gene>
<dbReference type="Pfam" id="PF02743">
    <property type="entry name" value="dCache_1"/>
    <property type="match status" value="1"/>
</dbReference>
<reference evidence="14 15" key="1">
    <citation type="submission" date="2020-04" db="EMBL/GenBank/DDBJ databases">
        <title>Draft genome of Leeia sp. IMCC25680.</title>
        <authorList>
            <person name="Song J."/>
            <person name="Cho J.-C."/>
        </authorList>
    </citation>
    <scope>NUCLEOTIDE SEQUENCE [LARGE SCALE GENOMIC DNA]</scope>
    <source>
        <strain evidence="14 15">IMCC25680</strain>
    </source>
</reference>
<dbReference type="SMART" id="SM00304">
    <property type="entry name" value="HAMP"/>
    <property type="match status" value="1"/>
</dbReference>
<proteinExistence type="inferred from homology"/>
<evidence type="ECO:0000313" key="14">
    <source>
        <dbReference type="EMBL" id="NLR74717.1"/>
    </source>
</evidence>
<dbReference type="InterPro" id="IPR004090">
    <property type="entry name" value="Chemotax_Me-accpt_rcpt"/>
</dbReference>
<dbReference type="FunFam" id="1.10.287.950:FF:000001">
    <property type="entry name" value="Methyl-accepting chemotaxis sensory transducer"/>
    <property type="match status" value="1"/>
</dbReference>
<keyword evidence="7 9" id="KW-0807">Transducer</keyword>
<evidence type="ECO:0000256" key="6">
    <source>
        <dbReference type="ARBA" id="ARBA00023136"/>
    </source>
</evidence>
<comment type="similarity">
    <text evidence="8">Belongs to the methyl-accepting chemotaxis (MCP) protein family.</text>
</comment>
<evidence type="ECO:0000256" key="7">
    <source>
        <dbReference type="ARBA" id="ARBA00023224"/>
    </source>
</evidence>
<evidence type="ECO:0000256" key="4">
    <source>
        <dbReference type="ARBA" id="ARBA00022692"/>
    </source>
</evidence>
<dbReference type="GO" id="GO:0004888">
    <property type="term" value="F:transmembrane signaling receptor activity"/>
    <property type="evidence" value="ECO:0007669"/>
    <property type="project" value="InterPro"/>
</dbReference>
<name>A0A847S6N8_9NEIS</name>
<organism evidence="14 15">
    <name type="scientific">Leeia aquatica</name>
    <dbReference type="NCBI Taxonomy" id="2725557"/>
    <lineage>
        <taxon>Bacteria</taxon>
        <taxon>Pseudomonadati</taxon>
        <taxon>Pseudomonadota</taxon>
        <taxon>Betaproteobacteria</taxon>
        <taxon>Neisseriales</taxon>
        <taxon>Leeiaceae</taxon>
        <taxon>Leeia</taxon>
    </lineage>
</organism>
<dbReference type="InterPro" id="IPR003660">
    <property type="entry name" value="HAMP_dom"/>
</dbReference>
<comment type="caution">
    <text evidence="14">The sequence shown here is derived from an EMBL/GenBank/DDBJ whole genome shotgun (WGS) entry which is preliminary data.</text>
</comment>
<feature type="domain" description="Methyl-accepting transducer" evidence="12">
    <location>
        <begin position="392"/>
        <end position="628"/>
    </location>
</feature>
<evidence type="ECO:0000259" key="13">
    <source>
        <dbReference type="PROSITE" id="PS50885"/>
    </source>
</evidence>
<feature type="transmembrane region" description="Helical" evidence="11">
    <location>
        <begin position="309"/>
        <end position="332"/>
    </location>
</feature>
<evidence type="ECO:0000256" key="5">
    <source>
        <dbReference type="ARBA" id="ARBA00022989"/>
    </source>
</evidence>
<dbReference type="InterPro" id="IPR004089">
    <property type="entry name" value="MCPsignal_dom"/>
</dbReference>
<dbReference type="Gene3D" id="1.10.287.950">
    <property type="entry name" value="Methyl-accepting chemotaxis protein"/>
    <property type="match status" value="1"/>
</dbReference>
<keyword evidence="5 11" id="KW-1133">Transmembrane helix</keyword>
<dbReference type="Proteomes" id="UP000587991">
    <property type="component" value="Unassembled WGS sequence"/>
</dbReference>
<dbReference type="CDD" id="cd12913">
    <property type="entry name" value="PDC1_MCP_like"/>
    <property type="match status" value="1"/>
</dbReference>
<evidence type="ECO:0000256" key="3">
    <source>
        <dbReference type="ARBA" id="ARBA00022500"/>
    </source>
</evidence>
<accession>A0A847S6N8</accession>
<dbReference type="SMART" id="SM00283">
    <property type="entry name" value="MA"/>
    <property type="match status" value="1"/>
</dbReference>
<evidence type="ECO:0000256" key="9">
    <source>
        <dbReference type="PROSITE-ProRule" id="PRU00284"/>
    </source>
</evidence>
<evidence type="ECO:0000256" key="8">
    <source>
        <dbReference type="ARBA" id="ARBA00029447"/>
    </source>
</evidence>
<dbReference type="AlphaFoldDB" id="A0A847S6N8"/>